<reference evidence="3" key="1">
    <citation type="submission" date="2021-04" db="EMBL/GenBank/DDBJ databases">
        <title>Genome sequence of Woronichinia naegeliana from Washington state freshwater lake bloom.</title>
        <authorList>
            <person name="Dreher T.W."/>
        </authorList>
    </citation>
    <scope>NUCLEOTIDE SEQUENCE</scope>
    <source>
        <strain evidence="3">WA131</strain>
    </source>
</reference>
<dbReference type="CDD" id="cd01518">
    <property type="entry name" value="RHOD_YceA"/>
    <property type="match status" value="1"/>
</dbReference>
<dbReference type="SUPFAM" id="SSF52821">
    <property type="entry name" value="Rhodanese/Cell cycle control phosphatase"/>
    <property type="match status" value="1"/>
</dbReference>
<evidence type="ECO:0000259" key="2">
    <source>
        <dbReference type="PROSITE" id="PS50206"/>
    </source>
</evidence>
<dbReference type="InterPro" id="IPR001763">
    <property type="entry name" value="Rhodanese-like_dom"/>
</dbReference>
<sequence>MTYLVTTFYKFVALTALEAKRTTWRNFCQQRGIKGTILLASEGINGTLAGSPEAIEAILTLLRSEPGLSDLQTQEAWTETLPFKRMKVKLKPEIVTLGRPDINPNDQVGIYVSPQEWNALLQDPEVIVIDTRNGYEVEIGTFQGATNPMTREFREFPNYVAENLDPKNYPKVAMFCTGGIRCEKASAFMVRQGFEKVYHLKGGILNYLATISPQKSLWQGECFVFDERIALKHGLSEVGDEGRF</sequence>
<dbReference type="Pfam" id="PF00581">
    <property type="entry name" value="Rhodanese"/>
    <property type="match status" value="1"/>
</dbReference>
<dbReference type="KEGG" id="wna:KA717_01075"/>
<dbReference type="PROSITE" id="PS50206">
    <property type="entry name" value="RHODANESE_3"/>
    <property type="match status" value="1"/>
</dbReference>
<dbReference type="NCBIfam" id="NF001136">
    <property type="entry name" value="PRK00142.1-4"/>
    <property type="match status" value="1"/>
</dbReference>
<evidence type="ECO:0000313" key="3">
    <source>
        <dbReference type="EMBL" id="UXE61608.1"/>
    </source>
</evidence>
<dbReference type="SMART" id="SM00450">
    <property type="entry name" value="RHOD"/>
    <property type="match status" value="1"/>
</dbReference>
<comment type="catalytic activity">
    <reaction evidence="1">
        <text>uridine(34) in tRNA + AH2 + O2 = 5-hydroxyuridine(34) in tRNA + A + H2O</text>
        <dbReference type="Rhea" id="RHEA:64224"/>
        <dbReference type="Rhea" id="RHEA-COMP:11727"/>
        <dbReference type="Rhea" id="RHEA-COMP:13381"/>
        <dbReference type="ChEBI" id="CHEBI:13193"/>
        <dbReference type="ChEBI" id="CHEBI:15377"/>
        <dbReference type="ChEBI" id="CHEBI:15379"/>
        <dbReference type="ChEBI" id="CHEBI:17499"/>
        <dbReference type="ChEBI" id="CHEBI:65315"/>
        <dbReference type="ChEBI" id="CHEBI:136877"/>
    </reaction>
</comment>
<keyword evidence="1" id="KW-0819">tRNA processing</keyword>
<dbReference type="Gene3D" id="3.30.70.100">
    <property type="match status" value="1"/>
</dbReference>
<proteinExistence type="inferred from homology"/>
<dbReference type="Pfam" id="PF17773">
    <property type="entry name" value="UPF0176_N"/>
    <property type="match status" value="1"/>
</dbReference>
<accession>A0A977KXA5</accession>
<keyword evidence="1" id="KW-0560">Oxidoreductase</keyword>
<dbReference type="AlphaFoldDB" id="A0A977KXA5"/>
<evidence type="ECO:0000256" key="1">
    <source>
        <dbReference type="HAMAP-Rule" id="MF_00469"/>
    </source>
</evidence>
<dbReference type="InterPro" id="IPR036873">
    <property type="entry name" value="Rhodanese-like_dom_sf"/>
</dbReference>
<dbReference type="EMBL" id="CP073041">
    <property type="protein sequence ID" value="UXE61608.1"/>
    <property type="molecule type" value="Genomic_DNA"/>
</dbReference>
<dbReference type="HAMAP" id="MF_00469">
    <property type="entry name" value="TrhO"/>
    <property type="match status" value="1"/>
</dbReference>
<organism evidence="3">
    <name type="scientific">Woronichinia naegeliana WA131</name>
    <dbReference type="NCBI Taxonomy" id="2824559"/>
    <lineage>
        <taxon>Bacteria</taxon>
        <taxon>Bacillati</taxon>
        <taxon>Cyanobacteriota</taxon>
        <taxon>Cyanophyceae</taxon>
        <taxon>Synechococcales</taxon>
        <taxon>Coelosphaeriaceae</taxon>
        <taxon>Woronichinia</taxon>
    </lineage>
</organism>
<protein>
    <recommendedName>
        <fullName evidence="1">tRNA uridine(34) hydroxylase</fullName>
        <ecNumber evidence="1">1.14.-.-</ecNumber>
    </recommendedName>
    <alternativeName>
        <fullName evidence="1">tRNA hydroxylation protein O</fullName>
    </alternativeName>
</protein>
<dbReference type="PANTHER" id="PTHR43268">
    <property type="entry name" value="THIOSULFATE SULFURTRANSFERASE/RHODANESE-LIKE DOMAIN-CONTAINING PROTEIN 2"/>
    <property type="match status" value="1"/>
</dbReference>
<dbReference type="EC" id="1.14.-.-" evidence="1"/>
<dbReference type="InterPro" id="IPR040503">
    <property type="entry name" value="TRHO_N"/>
</dbReference>
<name>A0A977KXA5_9CYAN</name>
<comment type="similarity">
    <text evidence="1">Belongs to the TrhO family.</text>
</comment>
<dbReference type="GO" id="GO:0006400">
    <property type="term" value="P:tRNA modification"/>
    <property type="evidence" value="ECO:0007669"/>
    <property type="project" value="UniProtKB-UniRule"/>
</dbReference>
<feature type="domain" description="Rhodanese" evidence="2">
    <location>
        <begin position="122"/>
        <end position="216"/>
    </location>
</feature>
<dbReference type="PANTHER" id="PTHR43268:SF3">
    <property type="entry name" value="RHODANESE-LIKE DOMAIN-CONTAINING PROTEIN 7-RELATED"/>
    <property type="match status" value="1"/>
</dbReference>
<dbReference type="GO" id="GO:0016705">
    <property type="term" value="F:oxidoreductase activity, acting on paired donors, with incorporation or reduction of molecular oxygen"/>
    <property type="evidence" value="ECO:0007669"/>
    <property type="project" value="UniProtKB-UniRule"/>
</dbReference>
<gene>
    <name evidence="1" type="primary">trhO</name>
    <name evidence="3" type="ORF">KA717_01075</name>
</gene>
<dbReference type="Gene3D" id="3.40.250.10">
    <property type="entry name" value="Rhodanese-like domain"/>
    <property type="match status" value="1"/>
</dbReference>
<dbReference type="InterPro" id="IPR020936">
    <property type="entry name" value="TrhO"/>
</dbReference>
<comment type="function">
    <text evidence="1">Catalyzes oxygen-dependent 5-hydroxyuridine (ho5U) modification at position 34 in tRNAs.</text>
</comment>
<dbReference type="Proteomes" id="UP001065613">
    <property type="component" value="Chromosome"/>
</dbReference>